<feature type="compositionally biased region" description="Low complexity" evidence="1">
    <location>
        <begin position="60"/>
        <end position="76"/>
    </location>
</feature>
<dbReference type="EnsemblPlants" id="TraesCS3D02G470000.1">
    <property type="protein sequence ID" value="TraesCS3D02G470000.1.cds1"/>
    <property type="gene ID" value="TraesCS3D02G470000"/>
</dbReference>
<evidence type="ECO:0000313" key="4">
    <source>
        <dbReference type="Proteomes" id="UP000019116"/>
    </source>
</evidence>
<dbReference type="Gramene" id="TraesCAD_scaffold_041913_01G000100.1">
    <property type="protein sequence ID" value="TraesCAD_scaffold_041913_01G000100.1"/>
    <property type="gene ID" value="TraesCAD_scaffold_041913_01G000100"/>
</dbReference>
<dbReference type="AlphaFoldDB" id="A0A3B6H571"/>
<evidence type="ECO:0000256" key="2">
    <source>
        <dbReference type="SAM" id="SignalP"/>
    </source>
</evidence>
<dbReference type="PROSITE" id="PS51257">
    <property type="entry name" value="PROKAR_LIPOPROTEIN"/>
    <property type="match status" value="1"/>
</dbReference>
<dbReference type="PANTHER" id="PTHR35725:SF4">
    <property type="entry name" value="CLASSICAL ARABINOGALACTAN PROTEIN 26"/>
    <property type="match status" value="1"/>
</dbReference>
<sequence length="155" mass="15149">MPRTGARAGRHALLLAALALCAACACVPAAHAGALRASAISAAPEPSPYPRHGGRHADAPSALPPSLSLSPDIMPLLPSPGPGDDALAPSDAAATIPSSPSPPNPDALEPDSAFAPFGSAAPTAVSGMQSSAPPPPRVAWAVLPAVGLVAAMWLA</sequence>
<dbReference type="OrthoDB" id="718886at2759"/>
<proteinExistence type="predicted"/>
<name>A0A3B6H571_WHEAT</name>
<feature type="region of interest" description="Disordered" evidence="1">
    <location>
        <begin position="43"/>
        <end position="134"/>
    </location>
</feature>
<reference evidence="3" key="2">
    <citation type="submission" date="2018-10" db="UniProtKB">
        <authorList>
            <consortium name="EnsemblPlants"/>
        </authorList>
    </citation>
    <scope>IDENTIFICATION</scope>
</reference>
<gene>
    <name evidence="3" type="primary">LOC123075551</name>
</gene>
<dbReference type="InterPro" id="IPR039346">
    <property type="entry name" value="AGP25/26"/>
</dbReference>
<dbReference type="Gramene" id="TraesPARA_EIv1.0_1162350.1">
    <property type="protein sequence ID" value="TraesPARA_EIv1.0_1162350.1.CDS1"/>
    <property type="gene ID" value="TraesPARA_EIv1.0_1162350"/>
</dbReference>
<keyword evidence="2" id="KW-0732">Signal</keyword>
<reference evidence="3" key="1">
    <citation type="submission" date="2018-08" db="EMBL/GenBank/DDBJ databases">
        <authorList>
            <person name="Rossello M."/>
        </authorList>
    </citation>
    <scope>NUCLEOTIDE SEQUENCE [LARGE SCALE GENOMIC DNA]</scope>
    <source>
        <strain evidence="3">cv. Chinese Spring</strain>
    </source>
</reference>
<accession>A0A3B6H571</accession>
<keyword evidence="4" id="KW-1185">Reference proteome</keyword>
<dbReference type="Gramene" id="TraesCS3D03G1035400.1">
    <property type="protein sequence ID" value="TraesCS3D03G1035400.1.CDS1"/>
    <property type="gene ID" value="TraesCS3D03G1035400"/>
</dbReference>
<dbReference type="PANTHER" id="PTHR35725">
    <property type="entry name" value="CLASSICAL ARABINOGALACTAN PROTEIN 26"/>
    <property type="match status" value="1"/>
</dbReference>
<dbReference type="OMA" id="CAACACT"/>
<dbReference type="Proteomes" id="UP000019116">
    <property type="component" value="Chromosome 3D"/>
</dbReference>
<organism evidence="3">
    <name type="scientific">Triticum aestivum</name>
    <name type="common">Wheat</name>
    <dbReference type="NCBI Taxonomy" id="4565"/>
    <lineage>
        <taxon>Eukaryota</taxon>
        <taxon>Viridiplantae</taxon>
        <taxon>Streptophyta</taxon>
        <taxon>Embryophyta</taxon>
        <taxon>Tracheophyta</taxon>
        <taxon>Spermatophyta</taxon>
        <taxon>Magnoliopsida</taxon>
        <taxon>Liliopsida</taxon>
        <taxon>Poales</taxon>
        <taxon>Poaceae</taxon>
        <taxon>BOP clade</taxon>
        <taxon>Pooideae</taxon>
        <taxon>Triticodae</taxon>
        <taxon>Triticeae</taxon>
        <taxon>Triticinae</taxon>
        <taxon>Triticum</taxon>
    </lineage>
</organism>
<protein>
    <submittedName>
        <fullName evidence="3">Uncharacterized protein</fullName>
    </submittedName>
</protein>
<feature type="chain" id="PRO_5043174767" evidence="2">
    <location>
        <begin position="33"/>
        <end position="155"/>
    </location>
</feature>
<dbReference type="Gramene" id="TraesRN3D0101082400.1">
    <property type="protein sequence ID" value="TraesRN3D0101082400.1"/>
    <property type="gene ID" value="TraesRN3D0101082400"/>
</dbReference>
<dbReference type="STRING" id="4565.A0A3B6H571"/>
<evidence type="ECO:0000313" key="3">
    <source>
        <dbReference type="EnsemblPlants" id="TraesCS3D02G470000.1.cds1"/>
    </source>
</evidence>
<dbReference type="Gramene" id="TraesCS3D02G470000.1">
    <property type="protein sequence ID" value="TraesCS3D02G470000.1.cds1"/>
    <property type="gene ID" value="TraesCS3D02G470000"/>
</dbReference>
<dbReference type="Gramene" id="TraesCLE_scaffold_127882_01G000100.1">
    <property type="protein sequence ID" value="TraesCLE_scaffold_127882_01G000100.1"/>
    <property type="gene ID" value="TraesCLE_scaffold_127882_01G000100"/>
</dbReference>
<feature type="signal peptide" evidence="2">
    <location>
        <begin position="1"/>
        <end position="32"/>
    </location>
</feature>
<feature type="compositionally biased region" description="Low complexity" evidence="1">
    <location>
        <begin position="88"/>
        <end position="98"/>
    </location>
</feature>
<evidence type="ECO:0000256" key="1">
    <source>
        <dbReference type="SAM" id="MobiDB-lite"/>
    </source>
</evidence>